<organism evidence="7 8">
    <name type="scientific">Novipirellula caenicola</name>
    <dbReference type="NCBI Taxonomy" id="1536901"/>
    <lineage>
        <taxon>Bacteria</taxon>
        <taxon>Pseudomonadati</taxon>
        <taxon>Planctomycetota</taxon>
        <taxon>Planctomycetia</taxon>
        <taxon>Pirellulales</taxon>
        <taxon>Pirellulaceae</taxon>
        <taxon>Novipirellula</taxon>
    </lineage>
</organism>
<dbReference type="EMBL" id="BAABRO010000013">
    <property type="protein sequence ID" value="GAA5509353.1"/>
    <property type="molecule type" value="Genomic_DNA"/>
</dbReference>
<comment type="cofactor">
    <cofactor evidence="1">
        <name>L-ascorbate</name>
        <dbReference type="ChEBI" id="CHEBI:38290"/>
    </cofactor>
</comment>
<dbReference type="InterPro" id="IPR044862">
    <property type="entry name" value="Pro_4_hyd_alph_FE2OG_OXY"/>
</dbReference>
<evidence type="ECO:0000313" key="8">
    <source>
        <dbReference type="Proteomes" id="UP001416858"/>
    </source>
</evidence>
<dbReference type="Pfam" id="PF13640">
    <property type="entry name" value="2OG-FeII_Oxy_3"/>
    <property type="match status" value="1"/>
</dbReference>
<name>A0ABP9VW27_9BACT</name>
<dbReference type="InterPro" id="IPR045054">
    <property type="entry name" value="P4HA-like"/>
</dbReference>
<evidence type="ECO:0000259" key="6">
    <source>
        <dbReference type="SMART" id="SM00702"/>
    </source>
</evidence>
<accession>A0ABP9VW27</accession>
<evidence type="ECO:0000256" key="3">
    <source>
        <dbReference type="ARBA" id="ARBA00022964"/>
    </source>
</evidence>
<proteinExistence type="predicted"/>
<feature type="domain" description="Prolyl 4-hydroxylase alpha subunit" evidence="6">
    <location>
        <begin position="10"/>
        <end position="170"/>
    </location>
</feature>
<keyword evidence="8" id="KW-1185">Reference proteome</keyword>
<sequence length="170" mass="19065">MPLVAEFVDPDIFTVAGVFSVAECSALIDRAESIGFDAASVRTHSGPKMMTNIRNNDRVNLDDPELAAMMWARISHVLPSLHDQHAVGVDSHLRFYRYEPGQEFKRHKDGSVTNDDGHVSKLSYLIYLNGDFDGGSTTFRDYDGRGDSRRKIEHVITLVTGSALLFRHER</sequence>
<keyword evidence="3" id="KW-0223">Dioxygenase</keyword>
<dbReference type="InterPro" id="IPR006620">
    <property type="entry name" value="Pro_4_hyd_alph"/>
</dbReference>
<evidence type="ECO:0000256" key="2">
    <source>
        <dbReference type="ARBA" id="ARBA00022723"/>
    </source>
</evidence>
<dbReference type="PANTHER" id="PTHR10869:SF236">
    <property type="entry name" value="PROLYL 4-HYDROXYLASE ALPHA SUBUNIT DOMAIN-CONTAINING PROTEIN"/>
    <property type="match status" value="1"/>
</dbReference>
<comment type="caution">
    <text evidence="7">The sequence shown here is derived from an EMBL/GenBank/DDBJ whole genome shotgun (WGS) entry which is preliminary data.</text>
</comment>
<dbReference type="RefSeq" id="WP_345686352.1">
    <property type="nucleotide sequence ID" value="NZ_BAABRO010000013.1"/>
</dbReference>
<dbReference type="Proteomes" id="UP001416858">
    <property type="component" value="Unassembled WGS sequence"/>
</dbReference>
<evidence type="ECO:0000256" key="1">
    <source>
        <dbReference type="ARBA" id="ARBA00001961"/>
    </source>
</evidence>
<evidence type="ECO:0000256" key="4">
    <source>
        <dbReference type="ARBA" id="ARBA00023002"/>
    </source>
</evidence>
<protein>
    <recommendedName>
        <fullName evidence="6">Prolyl 4-hydroxylase alpha subunit domain-containing protein</fullName>
    </recommendedName>
</protein>
<evidence type="ECO:0000313" key="7">
    <source>
        <dbReference type="EMBL" id="GAA5509353.1"/>
    </source>
</evidence>
<gene>
    <name evidence="7" type="ORF">Rcae01_04852</name>
</gene>
<dbReference type="SMART" id="SM00702">
    <property type="entry name" value="P4Hc"/>
    <property type="match status" value="1"/>
</dbReference>
<dbReference type="PANTHER" id="PTHR10869">
    <property type="entry name" value="PROLYL 4-HYDROXYLASE ALPHA SUBUNIT"/>
    <property type="match status" value="1"/>
</dbReference>
<keyword evidence="5" id="KW-0408">Iron</keyword>
<reference evidence="7 8" key="1">
    <citation type="submission" date="2024-02" db="EMBL/GenBank/DDBJ databases">
        <title>Rhodopirellula caenicola NBRC 110016.</title>
        <authorList>
            <person name="Ichikawa N."/>
            <person name="Katano-Makiyama Y."/>
            <person name="Hidaka K."/>
        </authorList>
    </citation>
    <scope>NUCLEOTIDE SEQUENCE [LARGE SCALE GENOMIC DNA]</scope>
    <source>
        <strain evidence="7 8">NBRC 110016</strain>
    </source>
</reference>
<dbReference type="Gene3D" id="2.60.120.620">
    <property type="entry name" value="q2cbj1_9rhob like domain"/>
    <property type="match status" value="1"/>
</dbReference>
<keyword evidence="2" id="KW-0479">Metal-binding</keyword>
<evidence type="ECO:0000256" key="5">
    <source>
        <dbReference type="ARBA" id="ARBA00023004"/>
    </source>
</evidence>
<keyword evidence="4" id="KW-0560">Oxidoreductase</keyword>